<feature type="domain" description="Radical SAM core" evidence="10">
    <location>
        <begin position="138"/>
        <end position="371"/>
    </location>
</feature>
<evidence type="ECO:0000256" key="6">
    <source>
        <dbReference type="ARBA" id="ARBA00023004"/>
    </source>
</evidence>
<dbReference type="Proteomes" id="UP000460290">
    <property type="component" value="Unassembled WGS sequence"/>
</dbReference>
<reference evidence="11 12" key="1">
    <citation type="submission" date="2019-12" db="EMBL/GenBank/DDBJ databases">
        <title>Genomic-based taxomic classification of the family Erythrobacteraceae.</title>
        <authorList>
            <person name="Xu L."/>
        </authorList>
    </citation>
    <scope>NUCLEOTIDE SEQUENCE [LARGE SCALE GENOMIC DNA]</scope>
    <source>
        <strain evidence="11 12">KCTC 42006</strain>
    </source>
</reference>
<dbReference type="SFLD" id="SFLDS00029">
    <property type="entry name" value="Radical_SAM"/>
    <property type="match status" value="1"/>
</dbReference>
<comment type="caution">
    <text evidence="11">The sequence shown here is derived from an EMBL/GenBank/DDBJ whole genome shotgun (WGS) entry which is preliminary data.</text>
</comment>
<keyword evidence="3 11" id="KW-0808">Transferase</keyword>
<name>A0A844Z8B0_9SPHN</name>
<dbReference type="EMBL" id="WTYZ01000001">
    <property type="protein sequence ID" value="MXO83307.1"/>
    <property type="molecule type" value="Genomic_DNA"/>
</dbReference>
<dbReference type="GO" id="GO:0035598">
    <property type="term" value="F:tRNA (N(6)-L-threonylcarbamoyladenosine(37)-C(2))-methylthiotransferase activity"/>
    <property type="evidence" value="ECO:0007669"/>
    <property type="project" value="TreeGrafter"/>
</dbReference>
<evidence type="ECO:0000256" key="8">
    <source>
        <dbReference type="SAM" id="MobiDB-lite"/>
    </source>
</evidence>
<dbReference type="InterPro" id="IPR006638">
    <property type="entry name" value="Elp3/MiaA/NifB-like_rSAM"/>
</dbReference>
<dbReference type="InterPro" id="IPR058240">
    <property type="entry name" value="rSAM_sf"/>
</dbReference>
<sequence>MERGRINHHGRPGDRSLSRNVRMGGLRVTKSSAAEVISLGCRLNISESEQIKAMLAEDNNVVVINSCAVTMEAVRQTRQTIRKARKARPDARLLVTGCAADIEREQIGNMPEVDGLIANTAKLDPRAWNAPVEVAPTVTSRTRAFVTVQNGCDHACTFCVIPQGRGKSRSMTIAQVLAQVETHLAQGAPEVVLTGVDVTSWGHDLPDAPELGTMVEAVLNAFPELGRLRMSSLDGIEIDPLLEELFAQEQRLMPHLHLSLQHGHDMMLKRMKRRHLRDDAVALVERIKARRPDIAIGADLIAGFPTEDVAMHGDNRSIIEELDIVHGHIFPYSPRPNTPAARMPQLDRAIIKQRAAELRGDVAQRRDTWLTKQIGKPLSVLAERDGTGYAPNFARVAVPQGTAPGTILTITPTALDAGLLRDEGLPQ</sequence>
<dbReference type="InterPro" id="IPR013848">
    <property type="entry name" value="Methylthiotransferase_N"/>
</dbReference>
<comment type="cofactor">
    <cofactor evidence="1">
        <name>[4Fe-4S] cluster</name>
        <dbReference type="ChEBI" id="CHEBI:49883"/>
    </cofactor>
</comment>
<dbReference type="GO" id="GO:0046872">
    <property type="term" value="F:metal ion binding"/>
    <property type="evidence" value="ECO:0007669"/>
    <property type="project" value="UniProtKB-KW"/>
</dbReference>
<evidence type="ECO:0000256" key="3">
    <source>
        <dbReference type="ARBA" id="ARBA00022679"/>
    </source>
</evidence>
<keyword evidence="4" id="KW-0949">S-adenosyl-L-methionine</keyword>
<keyword evidence="2" id="KW-0004">4Fe-4S</keyword>
<evidence type="ECO:0000256" key="1">
    <source>
        <dbReference type="ARBA" id="ARBA00001966"/>
    </source>
</evidence>
<keyword evidence="7" id="KW-0411">Iron-sulfur</keyword>
<dbReference type="Pfam" id="PF04055">
    <property type="entry name" value="Radical_SAM"/>
    <property type="match status" value="1"/>
</dbReference>
<protein>
    <submittedName>
        <fullName evidence="11">MiaB/RimO family radical SAM methylthiotransferase</fullName>
        <ecNumber evidence="11">2.8.4.-</ecNumber>
    </submittedName>
</protein>
<keyword evidence="12" id="KW-1185">Reference proteome</keyword>
<evidence type="ECO:0000313" key="12">
    <source>
        <dbReference type="Proteomes" id="UP000460290"/>
    </source>
</evidence>
<dbReference type="PROSITE" id="PS01278">
    <property type="entry name" value="MTTASE_RADICAL"/>
    <property type="match status" value="1"/>
</dbReference>
<dbReference type="OrthoDB" id="9805215at2"/>
<dbReference type="AlphaFoldDB" id="A0A844Z8B0"/>
<gene>
    <name evidence="11" type="ORF">GRI35_08015</name>
</gene>
<dbReference type="InterPro" id="IPR023404">
    <property type="entry name" value="rSAM_horseshoe"/>
</dbReference>
<evidence type="ECO:0000313" key="11">
    <source>
        <dbReference type="EMBL" id="MXO83307.1"/>
    </source>
</evidence>
<dbReference type="PROSITE" id="PS51918">
    <property type="entry name" value="RADICAL_SAM"/>
    <property type="match status" value="1"/>
</dbReference>
<feature type="compositionally biased region" description="Basic and acidic residues" evidence="8">
    <location>
        <begin position="1"/>
        <end position="17"/>
    </location>
</feature>
<dbReference type="EC" id="2.8.4.-" evidence="11"/>
<keyword evidence="5" id="KW-0479">Metal-binding</keyword>
<accession>A0A844Z8B0</accession>
<dbReference type="InterPro" id="IPR007197">
    <property type="entry name" value="rSAM"/>
</dbReference>
<dbReference type="SMART" id="SM00729">
    <property type="entry name" value="Elp3"/>
    <property type="match status" value="1"/>
</dbReference>
<evidence type="ECO:0000256" key="7">
    <source>
        <dbReference type="ARBA" id="ARBA00023014"/>
    </source>
</evidence>
<dbReference type="GO" id="GO:0051539">
    <property type="term" value="F:4 iron, 4 sulfur cluster binding"/>
    <property type="evidence" value="ECO:0007669"/>
    <property type="project" value="UniProtKB-KW"/>
</dbReference>
<evidence type="ECO:0000259" key="9">
    <source>
        <dbReference type="PROSITE" id="PS51449"/>
    </source>
</evidence>
<dbReference type="SFLD" id="SFLDG01082">
    <property type="entry name" value="B12-binding_domain_containing"/>
    <property type="match status" value="1"/>
</dbReference>
<dbReference type="Gene3D" id="3.80.30.20">
    <property type="entry name" value="tm_1862 like domain"/>
    <property type="match status" value="1"/>
</dbReference>
<dbReference type="InterPro" id="IPR038135">
    <property type="entry name" value="Methylthiotransferase_N_sf"/>
</dbReference>
<dbReference type="Gene3D" id="3.40.50.12160">
    <property type="entry name" value="Methylthiotransferase, N-terminal domain"/>
    <property type="match status" value="1"/>
</dbReference>
<proteinExistence type="predicted"/>
<evidence type="ECO:0000259" key="10">
    <source>
        <dbReference type="PROSITE" id="PS51918"/>
    </source>
</evidence>
<dbReference type="InterPro" id="IPR005839">
    <property type="entry name" value="Methylthiotransferase"/>
</dbReference>
<dbReference type="NCBIfam" id="TIGR00089">
    <property type="entry name" value="MiaB/RimO family radical SAM methylthiotransferase"/>
    <property type="match status" value="1"/>
</dbReference>
<dbReference type="InterPro" id="IPR020612">
    <property type="entry name" value="Methylthiotransferase_CS"/>
</dbReference>
<dbReference type="PANTHER" id="PTHR11918">
    <property type="entry name" value="RADICAL SAM PROTEINS"/>
    <property type="match status" value="1"/>
</dbReference>
<evidence type="ECO:0000256" key="2">
    <source>
        <dbReference type="ARBA" id="ARBA00022485"/>
    </source>
</evidence>
<keyword evidence="6" id="KW-0408">Iron</keyword>
<dbReference type="PROSITE" id="PS51449">
    <property type="entry name" value="MTTASE_N"/>
    <property type="match status" value="1"/>
</dbReference>
<dbReference type="CDD" id="cd01335">
    <property type="entry name" value="Radical_SAM"/>
    <property type="match status" value="1"/>
</dbReference>
<feature type="region of interest" description="Disordered" evidence="8">
    <location>
        <begin position="1"/>
        <end position="20"/>
    </location>
</feature>
<feature type="domain" description="MTTase N-terminal" evidence="9">
    <location>
        <begin position="32"/>
        <end position="133"/>
    </location>
</feature>
<evidence type="ECO:0000256" key="4">
    <source>
        <dbReference type="ARBA" id="ARBA00022691"/>
    </source>
</evidence>
<dbReference type="PANTHER" id="PTHR11918:SF45">
    <property type="entry name" value="THREONYLCARBAMOYLADENOSINE TRNA METHYLTHIOTRANSFERASE"/>
    <property type="match status" value="1"/>
</dbReference>
<dbReference type="Pfam" id="PF00919">
    <property type="entry name" value="UPF0004"/>
    <property type="match status" value="1"/>
</dbReference>
<dbReference type="SUPFAM" id="SSF102114">
    <property type="entry name" value="Radical SAM enzymes"/>
    <property type="match status" value="1"/>
</dbReference>
<organism evidence="11 12">
    <name type="scientific">Pontixanthobacter aestiaquae</name>
    <dbReference type="NCBI Taxonomy" id="1509367"/>
    <lineage>
        <taxon>Bacteria</taxon>
        <taxon>Pseudomonadati</taxon>
        <taxon>Pseudomonadota</taxon>
        <taxon>Alphaproteobacteria</taxon>
        <taxon>Sphingomonadales</taxon>
        <taxon>Erythrobacteraceae</taxon>
        <taxon>Pontixanthobacter</taxon>
    </lineage>
</organism>
<evidence type="ECO:0000256" key="5">
    <source>
        <dbReference type="ARBA" id="ARBA00022723"/>
    </source>
</evidence>